<feature type="region of interest" description="Disordered" evidence="1">
    <location>
        <begin position="1"/>
        <end position="50"/>
    </location>
</feature>
<dbReference type="STRING" id="454130.A0A0U5GJ79"/>
<proteinExistence type="predicted"/>
<protein>
    <submittedName>
        <fullName evidence="2">Uncharacterized protein</fullName>
    </submittedName>
</protein>
<keyword evidence="3" id="KW-1185">Reference proteome</keyword>
<accession>A0A0U5GJ79</accession>
<feature type="region of interest" description="Disordered" evidence="1">
    <location>
        <begin position="429"/>
        <end position="457"/>
    </location>
</feature>
<dbReference type="OrthoDB" id="4232626at2759"/>
<organism evidence="2 3">
    <name type="scientific">Aspergillus calidoustus</name>
    <dbReference type="NCBI Taxonomy" id="454130"/>
    <lineage>
        <taxon>Eukaryota</taxon>
        <taxon>Fungi</taxon>
        <taxon>Dikarya</taxon>
        <taxon>Ascomycota</taxon>
        <taxon>Pezizomycotina</taxon>
        <taxon>Eurotiomycetes</taxon>
        <taxon>Eurotiomycetidae</taxon>
        <taxon>Eurotiales</taxon>
        <taxon>Aspergillaceae</taxon>
        <taxon>Aspergillus</taxon>
        <taxon>Aspergillus subgen. Nidulantes</taxon>
    </lineage>
</organism>
<dbReference type="OMA" id="ENACGEH"/>
<evidence type="ECO:0000313" key="3">
    <source>
        <dbReference type="Proteomes" id="UP000054771"/>
    </source>
</evidence>
<evidence type="ECO:0000313" key="2">
    <source>
        <dbReference type="EMBL" id="CEL11926.1"/>
    </source>
</evidence>
<dbReference type="EMBL" id="CDMC01000035">
    <property type="protein sequence ID" value="CEL11926.1"/>
    <property type="molecule type" value="Genomic_DNA"/>
</dbReference>
<feature type="compositionally biased region" description="Polar residues" evidence="1">
    <location>
        <begin position="31"/>
        <end position="42"/>
    </location>
</feature>
<sequence>MTDSLFIYDASQPEEPWDDDSQYAPTPGNFGRSTGYSLSPSPHRTLPQPAQDRLGFLPLAEWERGGEYDQQPPRYVCYTVKWKLLLNNKPVGNVTEKDLVVAPSQYWEKYLQADLDNMVQTKRKPNQRVRPESTTIKVEVNDRKQCPLEQFDNGTKIKWTPVEKQLCKWSNMLRIAKKLTVSIAFSYRQDDNGSAPTKKGDKRGRVSATNIMLAERDAYIAEEEERTGRPSAWNSVYELMQCNVRSCQLNSDWCWEDPKNSKHYKLREPHIDRLIDNVEKGGKLESHGDVPRDIRRDLILESQTGRKSKKDNSLASGSSYHPVSINVLPAQASTASMISPSPPRSSSPRVEIQGDQVAAVKDYCKWLESRYGDEAYKADFRKARDVVLKRRMDLELILENSNTGFFTDEGIEIGTALRFIRDIQKWKKNVKSRSPSQGKVEGHSDDDYLQNQSMSDD</sequence>
<evidence type="ECO:0000256" key="1">
    <source>
        <dbReference type="SAM" id="MobiDB-lite"/>
    </source>
</evidence>
<gene>
    <name evidence="2" type="ORF">ASPCAL15020</name>
</gene>
<name>A0A0U5GJ79_ASPCI</name>
<dbReference type="AlphaFoldDB" id="A0A0U5GJ79"/>
<reference evidence="3" key="1">
    <citation type="journal article" date="2016" name="Genome Announc.">
        <title>Draft genome sequences of fungus Aspergillus calidoustus.</title>
        <authorList>
            <person name="Horn F."/>
            <person name="Linde J."/>
            <person name="Mattern D.J."/>
            <person name="Walther G."/>
            <person name="Guthke R."/>
            <person name="Scherlach K."/>
            <person name="Martin K."/>
            <person name="Brakhage A.A."/>
            <person name="Petzke L."/>
            <person name="Valiante V."/>
        </authorList>
    </citation>
    <scope>NUCLEOTIDE SEQUENCE [LARGE SCALE GENOMIC DNA]</scope>
    <source>
        <strain evidence="3">SF006504</strain>
    </source>
</reference>
<dbReference type="Proteomes" id="UP000054771">
    <property type="component" value="Unassembled WGS sequence"/>
</dbReference>